<dbReference type="CDD" id="cd17908">
    <property type="entry name" value="FliM"/>
    <property type="match status" value="1"/>
</dbReference>
<dbReference type="Pfam" id="PF02154">
    <property type="entry name" value="FliM"/>
    <property type="match status" value="1"/>
</dbReference>
<dbReference type="Proteomes" id="UP000245708">
    <property type="component" value="Unassembled WGS sequence"/>
</dbReference>
<keyword evidence="13" id="KW-0282">Flagellum</keyword>
<dbReference type="InterPro" id="IPR001543">
    <property type="entry name" value="FliN-like_C"/>
</dbReference>
<evidence type="ECO:0000313" key="14">
    <source>
        <dbReference type="Proteomes" id="UP000245708"/>
    </source>
</evidence>
<dbReference type="GO" id="GO:0071978">
    <property type="term" value="P:bacterial-type flagellum-dependent swarming motility"/>
    <property type="evidence" value="ECO:0007669"/>
    <property type="project" value="TreeGrafter"/>
</dbReference>
<comment type="caution">
    <text evidence="13">The sequence shown here is derived from an EMBL/GenBank/DDBJ whole genome shotgun (WGS) entry which is preliminary data.</text>
</comment>
<keyword evidence="7" id="KW-0283">Flagellar rotation</keyword>
<protein>
    <recommendedName>
        <fullName evidence="4 11">Flagellar motor switch protein FliM</fullName>
    </recommendedName>
</protein>
<dbReference type="PANTHER" id="PTHR30034:SF6">
    <property type="entry name" value="YOP PROTEINS TRANSLOCATION PROTEIN Q"/>
    <property type="match status" value="1"/>
</dbReference>
<dbReference type="Pfam" id="PF01052">
    <property type="entry name" value="FliMN_C"/>
    <property type="match status" value="1"/>
</dbReference>
<keyword evidence="13" id="KW-0966">Cell projection</keyword>
<dbReference type="InterPro" id="IPR036429">
    <property type="entry name" value="SpoA-like_sf"/>
</dbReference>
<reference evidence="13 14" key="1">
    <citation type="submission" date="2018-05" db="EMBL/GenBank/DDBJ databases">
        <title>Genomic Encyclopedia of Type Strains, Phase IV (KMG-IV): sequencing the most valuable type-strain genomes for metagenomic binning, comparative biology and taxonomic classification.</title>
        <authorList>
            <person name="Goeker M."/>
        </authorList>
    </citation>
    <scope>NUCLEOTIDE SEQUENCE [LARGE SCALE GENOMIC DNA]</scope>
    <source>
        <strain evidence="13 14">DSM 16097</strain>
    </source>
</reference>
<dbReference type="Gene3D" id="3.40.1550.10">
    <property type="entry name" value="CheC-like"/>
    <property type="match status" value="1"/>
</dbReference>
<dbReference type="AlphaFoldDB" id="A0A316GZ37"/>
<evidence type="ECO:0000256" key="9">
    <source>
        <dbReference type="ARBA" id="ARBA00023143"/>
    </source>
</evidence>
<organism evidence="13 14">
    <name type="scientific">Roseicyclus mahoneyensis</name>
    <dbReference type="NCBI Taxonomy" id="164332"/>
    <lineage>
        <taxon>Bacteria</taxon>
        <taxon>Pseudomonadati</taxon>
        <taxon>Pseudomonadota</taxon>
        <taxon>Alphaproteobacteria</taxon>
        <taxon>Rhodobacterales</taxon>
        <taxon>Roseobacteraceae</taxon>
        <taxon>Roseicyclus</taxon>
    </lineage>
</organism>
<dbReference type="SUPFAM" id="SSF101801">
    <property type="entry name" value="Surface presentation of antigens (SPOA)"/>
    <property type="match status" value="1"/>
</dbReference>
<dbReference type="InterPro" id="IPR001689">
    <property type="entry name" value="Flag_FliM"/>
</dbReference>
<evidence type="ECO:0000256" key="1">
    <source>
        <dbReference type="ARBA" id="ARBA00004117"/>
    </source>
</evidence>
<dbReference type="NCBIfam" id="TIGR01397">
    <property type="entry name" value="fliM_switch"/>
    <property type="match status" value="1"/>
</dbReference>
<dbReference type="SUPFAM" id="SSF103039">
    <property type="entry name" value="CheC-like"/>
    <property type="match status" value="1"/>
</dbReference>
<keyword evidence="5" id="KW-1003">Cell membrane</keyword>
<evidence type="ECO:0000256" key="3">
    <source>
        <dbReference type="ARBA" id="ARBA00011049"/>
    </source>
</evidence>
<dbReference type="GO" id="GO:0050918">
    <property type="term" value="P:positive chemotaxis"/>
    <property type="evidence" value="ECO:0007669"/>
    <property type="project" value="TreeGrafter"/>
</dbReference>
<dbReference type="GO" id="GO:0009425">
    <property type="term" value="C:bacterial-type flagellum basal body"/>
    <property type="evidence" value="ECO:0007669"/>
    <property type="project" value="UniProtKB-SubCell"/>
</dbReference>
<keyword evidence="9" id="KW-0975">Bacterial flagellum</keyword>
<comment type="subcellular location">
    <subcellularLocation>
        <location evidence="1">Bacterial flagellum basal body</location>
    </subcellularLocation>
    <subcellularLocation>
        <location evidence="2">Cell membrane</location>
        <topology evidence="2">Peripheral membrane protein</topology>
    </subcellularLocation>
</comment>
<evidence type="ECO:0000256" key="11">
    <source>
        <dbReference type="NCBIfam" id="TIGR01397"/>
    </source>
</evidence>
<feature type="domain" description="Flagellar motor switch protein FliN-like C-terminal" evidence="12">
    <location>
        <begin position="250"/>
        <end position="317"/>
    </location>
</feature>
<dbReference type="OrthoDB" id="7421075at2"/>
<dbReference type="EMBL" id="QGGW01000004">
    <property type="protein sequence ID" value="PWK60399.1"/>
    <property type="molecule type" value="Genomic_DNA"/>
</dbReference>
<comment type="similarity">
    <text evidence="3">Belongs to the FliM family.</text>
</comment>
<keyword evidence="8" id="KW-0472">Membrane</keyword>
<dbReference type="PANTHER" id="PTHR30034">
    <property type="entry name" value="FLAGELLAR MOTOR SWITCH PROTEIN FLIM"/>
    <property type="match status" value="1"/>
</dbReference>
<keyword evidence="13" id="KW-0969">Cilium</keyword>
<sequence length="320" mass="35709">MASTHKLSSFEVAALVDGLRDLDGDSGAETTEAKPYRFGSDNRAMLGDYYGLRMINERFCRLARPVFLPFLRMHPRISSFPPEIKTFAQYSDELDNFTSLTISRIEPLRGTSMITLHPDFVSLLTDAYYGGAIRNLPNRRNEFTATEARVIELVTEGLNRALEAAWRDLSPLTFQVASQEENLQFATFVEGKDLVVNCSFIIQLPDADPANLDILYPLQALKPLAAQLRSRMQSDVIDDDITWRERLHRAVMAVPLTVTARLAEPSVPLAALDRLTPGHVVPVDLSPAPVLLVEDKPYFAGDIGSQSGHAAINLTRRLRR</sequence>
<evidence type="ECO:0000256" key="6">
    <source>
        <dbReference type="ARBA" id="ARBA00022500"/>
    </source>
</evidence>
<evidence type="ECO:0000313" key="13">
    <source>
        <dbReference type="EMBL" id="PWK60399.1"/>
    </source>
</evidence>
<comment type="function">
    <text evidence="10">FliM is one of three proteins (FliG, FliN, FliM) that forms the rotor-mounted switch complex (C ring), located at the base of the basal body. This complex interacts with the CheY and CheZ chemotaxis proteins, in addition to contacting components of the motor that determine the direction of flagellar rotation.</text>
</comment>
<evidence type="ECO:0000256" key="7">
    <source>
        <dbReference type="ARBA" id="ARBA00022779"/>
    </source>
</evidence>
<dbReference type="Gene3D" id="2.30.330.10">
    <property type="entry name" value="SpoA-like"/>
    <property type="match status" value="1"/>
</dbReference>
<evidence type="ECO:0000256" key="10">
    <source>
        <dbReference type="ARBA" id="ARBA00025044"/>
    </source>
</evidence>
<keyword evidence="14" id="KW-1185">Reference proteome</keyword>
<dbReference type="GO" id="GO:0005886">
    <property type="term" value="C:plasma membrane"/>
    <property type="evidence" value="ECO:0007669"/>
    <property type="project" value="UniProtKB-SubCell"/>
</dbReference>
<gene>
    <name evidence="13" type="ORF">C7455_10435</name>
</gene>
<dbReference type="GO" id="GO:0003774">
    <property type="term" value="F:cytoskeletal motor activity"/>
    <property type="evidence" value="ECO:0007669"/>
    <property type="project" value="InterPro"/>
</dbReference>
<evidence type="ECO:0000256" key="2">
    <source>
        <dbReference type="ARBA" id="ARBA00004202"/>
    </source>
</evidence>
<evidence type="ECO:0000259" key="12">
    <source>
        <dbReference type="Pfam" id="PF01052"/>
    </source>
</evidence>
<accession>A0A316GZ37</accession>
<evidence type="ECO:0000256" key="5">
    <source>
        <dbReference type="ARBA" id="ARBA00022475"/>
    </source>
</evidence>
<proteinExistence type="inferred from homology"/>
<dbReference type="InterPro" id="IPR028976">
    <property type="entry name" value="CheC-like_sf"/>
</dbReference>
<keyword evidence="6" id="KW-0145">Chemotaxis</keyword>
<dbReference type="RefSeq" id="WP_109667635.1">
    <property type="nucleotide sequence ID" value="NZ_QGGW01000004.1"/>
</dbReference>
<name>A0A316GZ37_9RHOB</name>
<evidence type="ECO:0000256" key="8">
    <source>
        <dbReference type="ARBA" id="ARBA00023136"/>
    </source>
</evidence>
<evidence type="ECO:0000256" key="4">
    <source>
        <dbReference type="ARBA" id="ARBA00021898"/>
    </source>
</evidence>